<dbReference type="PANTHER" id="PTHR34129">
    <property type="entry name" value="BLR1139 PROTEIN"/>
    <property type="match status" value="1"/>
</dbReference>
<gene>
    <name evidence="1" type="ORF">GCM10023094_18020</name>
</gene>
<dbReference type="Gene3D" id="3.20.170.20">
    <property type="entry name" value="Protein of unknown function DUF952"/>
    <property type="match status" value="1"/>
</dbReference>
<evidence type="ECO:0000313" key="1">
    <source>
        <dbReference type="EMBL" id="GAA4476927.1"/>
    </source>
</evidence>
<dbReference type="SUPFAM" id="SSF56399">
    <property type="entry name" value="ADP-ribosylation"/>
    <property type="match status" value="1"/>
</dbReference>
<proteinExistence type="predicted"/>
<dbReference type="EMBL" id="BAABFB010000029">
    <property type="protein sequence ID" value="GAA4476927.1"/>
    <property type="molecule type" value="Genomic_DNA"/>
</dbReference>
<keyword evidence="2" id="KW-1185">Reference proteome</keyword>
<evidence type="ECO:0000313" key="2">
    <source>
        <dbReference type="Proteomes" id="UP001501183"/>
    </source>
</evidence>
<reference evidence="2" key="1">
    <citation type="journal article" date="2019" name="Int. J. Syst. Evol. Microbiol.">
        <title>The Global Catalogue of Microorganisms (GCM) 10K type strain sequencing project: providing services to taxonomists for standard genome sequencing and annotation.</title>
        <authorList>
            <consortium name="The Broad Institute Genomics Platform"/>
            <consortium name="The Broad Institute Genome Sequencing Center for Infectious Disease"/>
            <person name="Wu L."/>
            <person name="Ma J."/>
        </authorList>
    </citation>
    <scope>NUCLEOTIDE SEQUENCE [LARGE SCALE GENOMIC DNA]</scope>
    <source>
        <strain evidence="2">JCM 32206</strain>
    </source>
</reference>
<protein>
    <submittedName>
        <fullName evidence="1">DUF952 domain-containing protein</fullName>
    </submittedName>
</protein>
<name>A0ABP8NX92_9NOCA</name>
<accession>A0ABP8NX92</accession>
<comment type="caution">
    <text evidence="1">The sequence shown here is derived from an EMBL/GenBank/DDBJ whole genome shotgun (WGS) entry which is preliminary data.</text>
</comment>
<dbReference type="Pfam" id="PF06108">
    <property type="entry name" value="DUF952"/>
    <property type="match status" value="1"/>
</dbReference>
<organism evidence="1 2">
    <name type="scientific">Rhodococcus olei</name>
    <dbReference type="NCBI Taxonomy" id="2161675"/>
    <lineage>
        <taxon>Bacteria</taxon>
        <taxon>Bacillati</taxon>
        <taxon>Actinomycetota</taxon>
        <taxon>Actinomycetes</taxon>
        <taxon>Mycobacteriales</taxon>
        <taxon>Nocardiaceae</taxon>
        <taxon>Rhodococcus</taxon>
    </lineage>
</organism>
<dbReference type="Proteomes" id="UP001501183">
    <property type="component" value="Unassembled WGS sequence"/>
</dbReference>
<dbReference type="PANTHER" id="PTHR34129:SF1">
    <property type="entry name" value="DUF952 DOMAIN-CONTAINING PROTEIN"/>
    <property type="match status" value="1"/>
</dbReference>
<dbReference type="InterPro" id="IPR009297">
    <property type="entry name" value="DUF952"/>
</dbReference>
<sequence length="143" mass="15596">MVSLTGNIGRNVTRITDAARVRVRVVTDTTLVHMCSADEWERCRATGHRIPDTFAADGFVHLSTTGQVHLPANRLFAGRDDIVLLYLDASALGSDVRWEPGVPTDPASMLFPHLYGPLPAHAVTAVRPYRRGPDGAFEPPPAR</sequence>